<dbReference type="EMBL" id="EU910858">
    <property type="protein sequence ID" value="ACF98194.1"/>
    <property type="molecule type" value="Genomic_DNA"/>
</dbReference>
<feature type="domain" description="ABC transporter" evidence="4">
    <location>
        <begin position="18"/>
        <end position="251"/>
    </location>
</feature>
<protein>
    <submittedName>
        <fullName evidence="5">Putative nitrate transport ATP-binding protein NrtC</fullName>
    </submittedName>
</protein>
<keyword evidence="2" id="KW-0547">Nucleotide-binding</keyword>
<dbReference type="AlphaFoldDB" id="B8R938"/>
<evidence type="ECO:0000256" key="3">
    <source>
        <dbReference type="ARBA" id="ARBA00022840"/>
    </source>
</evidence>
<dbReference type="SMART" id="SM00382">
    <property type="entry name" value="AAA"/>
    <property type="match status" value="1"/>
</dbReference>
<evidence type="ECO:0000313" key="5">
    <source>
        <dbReference type="EMBL" id="ACF98194.1"/>
    </source>
</evidence>
<proteinExistence type="predicted"/>
<keyword evidence="1" id="KW-0813">Transport</keyword>
<dbReference type="InterPro" id="IPR027417">
    <property type="entry name" value="P-loop_NTPase"/>
</dbReference>
<sequence>MKQAGAPILKAVAESRKIELLGTGKRFDVRGQEVRALQPIDLGIAPQEFVALVGPSGCGKSTALNLMAGLLRPTEGEVLYDGAPVRGPNFNVGYMTQKDTLLPWRNTADNIRIPFELKCRSLPRGEIADRVAQMIELVGLRGFEKHFPAELSGGMRKRVALARTLIYEPETLLMDEPFGALDAQLKLLMLDQLQKLIQLRRMTVVFVTHDLGEAITLADRVVVFSGRPGRIRLITDIRLPRPRNVFQVRFSEAFARQHEELWNELKDEVMKGTDV</sequence>
<evidence type="ECO:0000259" key="4">
    <source>
        <dbReference type="PROSITE" id="PS50893"/>
    </source>
</evidence>
<name>B8R938_9BACT</name>
<reference evidence="5" key="1">
    <citation type="journal article" date="2009" name="Appl. Environ. Microbiol.">
        <title>Characterization of denitrification gene clusters of soil bacteria via a metagenomic approach.</title>
        <authorList>
            <person name="Demaneche S."/>
            <person name="Philippot L."/>
            <person name="David M.M."/>
            <person name="Navarro E."/>
            <person name="Vogel T.M."/>
            <person name="Simonet P."/>
        </authorList>
    </citation>
    <scope>NUCLEOTIDE SEQUENCE</scope>
</reference>
<evidence type="ECO:0000256" key="1">
    <source>
        <dbReference type="ARBA" id="ARBA00022448"/>
    </source>
</evidence>
<dbReference type="PANTHER" id="PTHR42788">
    <property type="entry name" value="TAURINE IMPORT ATP-BINDING PROTEIN-RELATED"/>
    <property type="match status" value="1"/>
</dbReference>
<dbReference type="CDD" id="cd03293">
    <property type="entry name" value="ABC_NrtD_SsuB_transporters"/>
    <property type="match status" value="1"/>
</dbReference>
<evidence type="ECO:0000256" key="2">
    <source>
        <dbReference type="ARBA" id="ARBA00022741"/>
    </source>
</evidence>
<organism evidence="5">
    <name type="scientific">uncultured bacterium 1114</name>
    <dbReference type="NCBI Taxonomy" id="548901"/>
    <lineage>
        <taxon>Bacteria</taxon>
        <taxon>environmental samples</taxon>
    </lineage>
</organism>
<dbReference type="SUPFAM" id="SSF52540">
    <property type="entry name" value="P-loop containing nucleoside triphosphate hydrolases"/>
    <property type="match status" value="1"/>
</dbReference>
<dbReference type="InterPro" id="IPR003593">
    <property type="entry name" value="AAA+_ATPase"/>
</dbReference>
<dbReference type="InterPro" id="IPR017871">
    <property type="entry name" value="ABC_transporter-like_CS"/>
</dbReference>
<dbReference type="GO" id="GO:0016887">
    <property type="term" value="F:ATP hydrolysis activity"/>
    <property type="evidence" value="ECO:0007669"/>
    <property type="project" value="InterPro"/>
</dbReference>
<dbReference type="PANTHER" id="PTHR42788:SF13">
    <property type="entry name" value="ALIPHATIC SULFONATES IMPORT ATP-BINDING PROTEIN SSUB"/>
    <property type="match status" value="1"/>
</dbReference>
<dbReference type="Gene3D" id="3.40.50.300">
    <property type="entry name" value="P-loop containing nucleotide triphosphate hydrolases"/>
    <property type="match status" value="1"/>
</dbReference>
<accession>B8R938</accession>
<dbReference type="Pfam" id="PF00005">
    <property type="entry name" value="ABC_tran"/>
    <property type="match status" value="1"/>
</dbReference>
<dbReference type="PROSITE" id="PS00211">
    <property type="entry name" value="ABC_TRANSPORTER_1"/>
    <property type="match status" value="1"/>
</dbReference>
<dbReference type="InterPro" id="IPR003439">
    <property type="entry name" value="ABC_transporter-like_ATP-bd"/>
</dbReference>
<dbReference type="PROSITE" id="PS50893">
    <property type="entry name" value="ABC_TRANSPORTER_2"/>
    <property type="match status" value="1"/>
</dbReference>
<dbReference type="GO" id="GO:0005524">
    <property type="term" value="F:ATP binding"/>
    <property type="evidence" value="ECO:0007669"/>
    <property type="project" value="UniProtKB-KW"/>
</dbReference>
<keyword evidence="3 5" id="KW-0067">ATP-binding</keyword>
<dbReference type="InterPro" id="IPR050166">
    <property type="entry name" value="ABC_transporter_ATP-bind"/>
</dbReference>